<comment type="caution">
    <text evidence="3">The sequence shown here is derived from an EMBL/GenBank/DDBJ whole genome shotgun (WGS) entry which is preliminary data.</text>
</comment>
<evidence type="ECO:0000256" key="2">
    <source>
        <dbReference type="SAM" id="SignalP"/>
    </source>
</evidence>
<dbReference type="RefSeq" id="WP_264139323.1">
    <property type="nucleotide sequence ID" value="NZ_JAOYOD010000001.1"/>
</dbReference>
<feature type="signal peptide" evidence="2">
    <location>
        <begin position="1"/>
        <end position="21"/>
    </location>
</feature>
<dbReference type="Proteomes" id="UP001300692">
    <property type="component" value="Unassembled WGS sequence"/>
</dbReference>
<keyword evidence="2" id="KW-0732">Signal</keyword>
<keyword evidence="1" id="KW-0472">Membrane</keyword>
<keyword evidence="1" id="KW-1133">Transmembrane helix</keyword>
<keyword evidence="1" id="KW-0812">Transmembrane</keyword>
<proteinExistence type="predicted"/>
<evidence type="ECO:0000256" key="1">
    <source>
        <dbReference type="SAM" id="Phobius"/>
    </source>
</evidence>
<protein>
    <submittedName>
        <fullName evidence="3">Uncharacterized protein</fullName>
    </submittedName>
</protein>
<evidence type="ECO:0000313" key="3">
    <source>
        <dbReference type="EMBL" id="MCV9388457.1"/>
    </source>
</evidence>
<reference evidence="3 4" key="1">
    <citation type="submission" date="2022-10" db="EMBL/GenBank/DDBJ databases">
        <title>Comparative genomics and taxonomic characterization of three novel marine species of genus Reichenbachiella exhibiting antioxidant and polysaccharide degradation activities.</title>
        <authorList>
            <person name="Muhammad N."/>
            <person name="Lee Y.-J."/>
            <person name="Ko J."/>
            <person name="Kim S.-G."/>
        </authorList>
    </citation>
    <scope>NUCLEOTIDE SEQUENCE [LARGE SCALE GENOMIC DNA]</scope>
    <source>
        <strain evidence="3 4">ABR2-5</strain>
    </source>
</reference>
<name>A0ABT3CXT7_9BACT</name>
<organism evidence="3 4">
    <name type="scientific">Reichenbachiella ulvae</name>
    <dbReference type="NCBI Taxonomy" id="2980104"/>
    <lineage>
        <taxon>Bacteria</taxon>
        <taxon>Pseudomonadati</taxon>
        <taxon>Bacteroidota</taxon>
        <taxon>Cytophagia</taxon>
        <taxon>Cytophagales</taxon>
        <taxon>Reichenbachiellaceae</taxon>
        <taxon>Reichenbachiella</taxon>
    </lineage>
</organism>
<gene>
    <name evidence="3" type="ORF">N7U62_17365</name>
</gene>
<feature type="transmembrane region" description="Helical" evidence="1">
    <location>
        <begin position="90"/>
        <end position="115"/>
    </location>
</feature>
<keyword evidence="4" id="KW-1185">Reference proteome</keyword>
<feature type="chain" id="PRO_5046901003" evidence="2">
    <location>
        <begin position="22"/>
        <end position="148"/>
    </location>
</feature>
<accession>A0ABT3CXT7</accession>
<evidence type="ECO:0000313" key="4">
    <source>
        <dbReference type="Proteomes" id="UP001300692"/>
    </source>
</evidence>
<dbReference type="EMBL" id="JAOYOD010000001">
    <property type="protein sequence ID" value="MCV9388457.1"/>
    <property type="molecule type" value="Genomic_DNA"/>
</dbReference>
<sequence length="148" mass="16448">MTKSLILTLLFAVLLSQPLLAQFNENYREPKDPMKEHTLRKVAQYSKLKRTGFTLLGGGILATTVGVALIAGSDWQKDINGTWYTEDDEAVWGTLGVLYVGIPLIAGGTTLSIIGSVKEKKYLQRLDNLNAYYMNHNGAHGIRLVYNF</sequence>